<evidence type="ECO:0000313" key="2">
    <source>
        <dbReference type="EMBL" id="VDM17707.1"/>
    </source>
</evidence>
<dbReference type="OrthoDB" id="10412294at2759"/>
<organism evidence="4">
    <name type="scientific">Hydatigena taeniaeformis</name>
    <name type="common">Feline tapeworm</name>
    <name type="synonym">Taenia taeniaeformis</name>
    <dbReference type="NCBI Taxonomy" id="6205"/>
    <lineage>
        <taxon>Eukaryota</taxon>
        <taxon>Metazoa</taxon>
        <taxon>Spiralia</taxon>
        <taxon>Lophotrochozoa</taxon>
        <taxon>Platyhelminthes</taxon>
        <taxon>Cestoda</taxon>
        <taxon>Eucestoda</taxon>
        <taxon>Cyclophyllidea</taxon>
        <taxon>Taeniidae</taxon>
        <taxon>Hydatigera</taxon>
    </lineage>
</organism>
<accession>A0A0R3WKL3</accession>
<feature type="region of interest" description="Disordered" evidence="1">
    <location>
        <begin position="1"/>
        <end position="29"/>
    </location>
</feature>
<name>A0A0R3WKL3_HYDTA</name>
<dbReference type="EMBL" id="UYWX01000237">
    <property type="protein sequence ID" value="VDM17707.1"/>
    <property type="molecule type" value="Genomic_DNA"/>
</dbReference>
<gene>
    <name evidence="2" type="ORF">TTAC_LOCUS1258</name>
</gene>
<feature type="compositionally biased region" description="Basic and acidic residues" evidence="1">
    <location>
        <begin position="12"/>
        <end position="29"/>
    </location>
</feature>
<evidence type="ECO:0000313" key="4">
    <source>
        <dbReference type="WBParaSite" id="TTAC_0000125701-mRNA-1"/>
    </source>
</evidence>
<reference evidence="2 3" key="2">
    <citation type="submission" date="2018-11" db="EMBL/GenBank/DDBJ databases">
        <authorList>
            <consortium name="Pathogen Informatics"/>
        </authorList>
    </citation>
    <scope>NUCLEOTIDE SEQUENCE [LARGE SCALE GENOMIC DNA]</scope>
</reference>
<dbReference type="WBParaSite" id="TTAC_0000125701-mRNA-1">
    <property type="protein sequence ID" value="TTAC_0000125701-mRNA-1"/>
    <property type="gene ID" value="TTAC_0000125701"/>
</dbReference>
<feature type="compositionally biased region" description="Basic and acidic residues" evidence="1">
    <location>
        <begin position="56"/>
        <end position="67"/>
    </location>
</feature>
<protein>
    <submittedName>
        <fullName evidence="4">NUC153 domain-containing protein</fullName>
    </submittedName>
</protein>
<dbReference type="AlphaFoldDB" id="A0A0R3WKL3"/>
<evidence type="ECO:0000313" key="3">
    <source>
        <dbReference type="Proteomes" id="UP000274429"/>
    </source>
</evidence>
<sequence>MGAQPAKPSKKSRVEEDRTHKEDTFAEATSKKGSIDAMTTIEDWDLNDLWDLNDHRSVVPEHHDKSKFASKSSRHGKR</sequence>
<evidence type="ECO:0000256" key="1">
    <source>
        <dbReference type="SAM" id="MobiDB-lite"/>
    </source>
</evidence>
<reference evidence="4" key="1">
    <citation type="submission" date="2017-02" db="UniProtKB">
        <authorList>
            <consortium name="WormBaseParasite"/>
        </authorList>
    </citation>
    <scope>IDENTIFICATION</scope>
</reference>
<feature type="region of interest" description="Disordered" evidence="1">
    <location>
        <begin position="56"/>
        <end position="78"/>
    </location>
</feature>
<keyword evidence="3" id="KW-1185">Reference proteome</keyword>
<dbReference type="Proteomes" id="UP000274429">
    <property type="component" value="Unassembled WGS sequence"/>
</dbReference>
<proteinExistence type="predicted"/>